<dbReference type="InterPro" id="IPR043128">
    <property type="entry name" value="Rev_trsase/Diguanyl_cyclase"/>
</dbReference>
<dbReference type="Gene3D" id="3.30.70.270">
    <property type="match status" value="1"/>
</dbReference>
<dbReference type="CDD" id="cd01948">
    <property type="entry name" value="EAL"/>
    <property type="match status" value="1"/>
</dbReference>
<sequence length="848" mass="97349">MPKTLKNFIFSINIVLLSSLFIVVLLFTSYLHTKLAQENAIKHSNIVSNQIFSSMYQVMKKGWSREDLNEFMYSIEENFDDSYSVNIYRGDKIKELFGEVEEKQKDDLAASVMKSGKKFTSSDMGKLRNILPLIAKTECLSCHVNAKEGDTLGVIDVEQDFVEIIKETFLNYVYFFLIVLPIFILGAYISSRYTTSKITDSLKLFNAKVEGINSLNDFKEFDPTEIDLRFDEVNAIIINVNELAKKLRTIAVDKDLLEFEVQLLDKFIITSEVVRDWRDFINELLIDINKVMQTYTLMTIFRIGDDQFEVDIFWHGIPDLDVKEKFEEYVRVSVESSNHFLGYTDYTIRHNISEYKMHIDIKDYEKFAHRTKSLFLDTPKIGGIVGLSVQSEMASDPIKHIVIDSILTTMANLVGSVKAINKYTNDLEYYAAHDPLTSLFNQRVFIDFLEYEIKRAESHNYEFALMVIDCDNFKPINDKYGHAFGDQFLQEFSRVLFESKRNEDILSRYGGDEFTLILPECGLECALAVAHKIARAIEDFKLLTADGNYTGVTVSIGISIYPEHAKTQKELFLIADGMMYKAKEDGKNSIRVPSGDDIISVVKEQKAKSVLLMDAVANNRIVPYFQPIQTTASGKNEIHELLMRIEVDGRVVSAYEFIEVAESMSIINRMDLMVIENAFIKIKQENYSGILFINLSPKSLVVGNYADAITKLIKEYDISKDNIVFEITERETVKNFSLLEKFVINLKMAGYKFAIDDFGSGFSSFHYIKKFPIDYLKIDGEFIININKDKKDRAFVNSILTLAKELNVKTVAEYVEDEEIVKTLREMGVDYLQGFHIGRPQKSFTIRD</sequence>
<dbReference type="SUPFAM" id="SSF55073">
    <property type="entry name" value="Nucleotide cyclase"/>
    <property type="match status" value="1"/>
</dbReference>
<feature type="domain" description="GGDEF" evidence="3">
    <location>
        <begin position="461"/>
        <end position="595"/>
    </location>
</feature>
<dbReference type="PANTHER" id="PTHR33121:SF71">
    <property type="entry name" value="OXYGEN SENSOR PROTEIN DOSP"/>
    <property type="match status" value="1"/>
</dbReference>
<proteinExistence type="predicted"/>
<dbReference type="SMART" id="SM00052">
    <property type="entry name" value="EAL"/>
    <property type="match status" value="1"/>
</dbReference>
<dbReference type="InterPro" id="IPR000160">
    <property type="entry name" value="GGDEF_dom"/>
</dbReference>
<dbReference type="Proteomes" id="UP000002714">
    <property type="component" value="Chromosome"/>
</dbReference>
<dbReference type="Gene3D" id="3.20.20.450">
    <property type="entry name" value="EAL domain"/>
    <property type="match status" value="1"/>
</dbReference>
<feature type="domain" description="EAL" evidence="2">
    <location>
        <begin position="605"/>
        <end position="848"/>
    </location>
</feature>
<evidence type="ECO:0000313" key="5">
    <source>
        <dbReference type="Proteomes" id="UP000002714"/>
    </source>
</evidence>
<evidence type="ECO:0000313" key="4">
    <source>
        <dbReference type="EMBL" id="ABB44187.1"/>
    </source>
</evidence>
<dbReference type="EMBL" id="CP000153">
    <property type="protein sequence ID" value="ABB44187.1"/>
    <property type="molecule type" value="Genomic_DNA"/>
</dbReference>
<dbReference type="PROSITE" id="PS50883">
    <property type="entry name" value="EAL"/>
    <property type="match status" value="1"/>
</dbReference>
<dbReference type="Pfam" id="PF00990">
    <property type="entry name" value="GGDEF"/>
    <property type="match status" value="1"/>
</dbReference>
<keyword evidence="1" id="KW-0472">Membrane</keyword>
<name>Q30S44_SULDN</name>
<dbReference type="eggNOG" id="COG5001">
    <property type="taxonomic scope" value="Bacteria"/>
</dbReference>
<dbReference type="PANTHER" id="PTHR33121">
    <property type="entry name" value="CYCLIC DI-GMP PHOSPHODIESTERASE PDEF"/>
    <property type="match status" value="1"/>
</dbReference>
<keyword evidence="1" id="KW-1133">Transmembrane helix</keyword>
<dbReference type="InterPro" id="IPR035919">
    <property type="entry name" value="EAL_sf"/>
</dbReference>
<evidence type="ECO:0000256" key="1">
    <source>
        <dbReference type="SAM" id="Phobius"/>
    </source>
</evidence>
<dbReference type="FunFam" id="3.30.70.270:FF:000001">
    <property type="entry name" value="Diguanylate cyclase domain protein"/>
    <property type="match status" value="1"/>
</dbReference>
<dbReference type="Pfam" id="PF00563">
    <property type="entry name" value="EAL"/>
    <property type="match status" value="1"/>
</dbReference>
<gene>
    <name evidence="4" type="ordered locus">Suden_0909</name>
</gene>
<reference evidence="4 5" key="1">
    <citation type="journal article" date="2008" name="Appl. Environ. Microbiol.">
        <title>Genome of the epsilonproteobacterial chemolithoautotroph Sulfurimonas denitrificans.</title>
        <authorList>
            <person name="Sievert S.M."/>
            <person name="Scott K.M."/>
            <person name="Klotz M.G."/>
            <person name="Chain P.S.G."/>
            <person name="Hauser L.J."/>
            <person name="Hemp J."/>
            <person name="Huegler M."/>
            <person name="Land M."/>
            <person name="Lapidus A."/>
            <person name="Larimer F.W."/>
            <person name="Lucas S."/>
            <person name="Malfatti S.A."/>
            <person name="Meyer F."/>
            <person name="Paulsen I.T."/>
            <person name="Ren Q."/>
            <person name="Simon J."/>
            <person name="Bailey K."/>
            <person name="Diaz E."/>
            <person name="Fitzpatrick K.A."/>
            <person name="Glover B."/>
            <person name="Gwatney N."/>
            <person name="Korajkic A."/>
            <person name="Long A."/>
            <person name="Mobberley J.M."/>
            <person name="Pantry S.N."/>
            <person name="Pazder G."/>
            <person name="Peterson S."/>
            <person name="Quintanilla J.D."/>
            <person name="Sprinkle R."/>
            <person name="Stephens J."/>
            <person name="Thomas P."/>
            <person name="Vaughn R."/>
            <person name="Weber M.J."/>
            <person name="Wooten L.L."/>
        </authorList>
    </citation>
    <scope>NUCLEOTIDE SEQUENCE [LARGE SCALE GENOMIC DNA]</scope>
    <source>
        <strain evidence="5">ATCC 33889 / DSM 1251</strain>
    </source>
</reference>
<dbReference type="InterPro" id="IPR001633">
    <property type="entry name" value="EAL_dom"/>
</dbReference>
<evidence type="ECO:0000259" key="2">
    <source>
        <dbReference type="PROSITE" id="PS50883"/>
    </source>
</evidence>
<dbReference type="HOGENOM" id="CLU_000445_70_46_7"/>
<dbReference type="InterPro" id="IPR029787">
    <property type="entry name" value="Nucleotide_cyclase"/>
</dbReference>
<dbReference type="InterPro" id="IPR050706">
    <property type="entry name" value="Cyclic-di-GMP_PDE-like"/>
</dbReference>
<dbReference type="SUPFAM" id="SSF141868">
    <property type="entry name" value="EAL domain-like"/>
    <property type="match status" value="1"/>
</dbReference>
<keyword evidence="1" id="KW-0812">Transmembrane</keyword>
<dbReference type="GO" id="GO:0071111">
    <property type="term" value="F:cyclic-guanylate-specific phosphodiesterase activity"/>
    <property type="evidence" value="ECO:0007669"/>
    <property type="project" value="InterPro"/>
</dbReference>
<feature type="transmembrane region" description="Helical" evidence="1">
    <location>
        <begin position="12"/>
        <end position="32"/>
    </location>
</feature>
<evidence type="ECO:0000259" key="3">
    <source>
        <dbReference type="PROSITE" id="PS50887"/>
    </source>
</evidence>
<feature type="transmembrane region" description="Helical" evidence="1">
    <location>
        <begin position="169"/>
        <end position="189"/>
    </location>
</feature>
<dbReference type="SMART" id="SM00267">
    <property type="entry name" value="GGDEF"/>
    <property type="match status" value="1"/>
</dbReference>
<dbReference type="OrthoDB" id="9790732at2"/>
<dbReference type="RefSeq" id="WP_011372539.1">
    <property type="nucleotide sequence ID" value="NC_007575.1"/>
</dbReference>
<dbReference type="STRING" id="326298.Suden_0909"/>
<protein>
    <submittedName>
        <fullName evidence="4">Diguanylate cyclase/phosphodiesterase</fullName>
    </submittedName>
</protein>
<dbReference type="NCBIfam" id="TIGR00254">
    <property type="entry name" value="GGDEF"/>
    <property type="match status" value="1"/>
</dbReference>
<dbReference type="KEGG" id="tdn:Suden_0909"/>
<accession>Q30S44</accession>
<dbReference type="CDD" id="cd01949">
    <property type="entry name" value="GGDEF"/>
    <property type="match status" value="1"/>
</dbReference>
<dbReference type="PROSITE" id="PS50887">
    <property type="entry name" value="GGDEF"/>
    <property type="match status" value="1"/>
</dbReference>
<organism evidence="4 5">
    <name type="scientific">Sulfurimonas denitrificans (strain ATCC 33889 / DSM 1251)</name>
    <name type="common">Thiomicrospira denitrificans (strain ATCC 33889 / DSM 1251)</name>
    <dbReference type="NCBI Taxonomy" id="326298"/>
    <lineage>
        <taxon>Bacteria</taxon>
        <taxon>Pseudomonadati</taxon>
        <taxon>Campylobacterota</taxon>
        <taxon>Epsilonproteobacteria</taxon>
        <taxon>Campylobacterales</taxon>
        <taxon>Sulfurimonadaceae</taxon>
        <taxon>Sulfurimonas</taxon>
    </lineage>
</organism>
<dbReference type="Gene3D" id="3.30.450.290">
    <property type="match status" value="1"/>
</dbReference>
<keyword evidence="5" id="KW-1185">Reference proteome</keyword>
<dbReference type="AlphaFoldDB" id="Q30S44"/>